<sequence length="456" mass="52320">MGLNKESGNCCFSYSLGQFHYQSDGFRPNNDVQHDLYDLFVQAAVTPELNLQAEYRHRETDQGDLSLNFDGRFAPQDRNGVDQKTARIGARYSPSPQNSIIASFIDAERDQLLDFFNNGNEAQILSKAQSHQIEAQWLYKGNRFNTITGLSIYRTQTDDYYFGNLFLDFPTKQDNYYGYTNINFPENITWTLGLSAESYDLQNFSLNQLNPKLGLRWSITDQLVLRAAAFEVIKRDLVVNQTIEPTQLAGFNQFFDDANGTDSKNYGIGLDAHLSQKVWGGIELSRRDLEIPIGIGGPFEIEEDQEDLYRAYLYWLPSRNWSVTVEYLYEGFKMLDGQYRRTSFPTQLETTTVPLNVRYFSPLGFFAGAGVTYVDQRVNYDPEATATASGSDDFFLFDATVGYRLPKRYGIIALEARNLLDQQFQFQDYSFQTANNSTDPRFLPERTFLARIILNF</sequence>
<dbReference type="GO" id="GO:0009279">
    <property type="term" value="C:cell outer membrane"/>
    <property type="evidence" value="ECO:0007669"/>
    <property type="project" value="UniProtKB-SubCell"/>
</dbReference>
<evidence type="ECO:0008006" key="6">
    <source>
        <dbReference type="Google" id="ProtNLM"/>
    </source>
</evidence>
<dbReference type="Gene3D" id="2.40.170.20">
    <property type="entry name" value="TonB-dependent receptor, beta-barrel domain"/>
    <property type="match status" value="1"/>
</dbReference>
<organism evidence="4 5">
    <name type="scientific">Candidatus Contendobacter odensis Run_B_J11</name>
    <dbReference type="NCBI Taxonomy" id="1400861"/>
    <lineage>
        <taxon>Bacteria</taxon>
        <taxon>Pseudomonadati</taxon>
        <taxon>Pseudomonadota</taxon>
        <taxon>Gammaproteobacteria</taxon>
        <taxon>Candidatus Competibacteraceae</taxon>
        <taxon>Candidatus Contendibacter</taxon>
    </lineage>
</organism>
<dbReference type="OrthoDB" id="8552139at2"/>
<evidence type="ECO:0000256" key="3">
    <source>
        <dbReference type="ARBA" id="ARBA00023237"/>
    </source>
</evidence>
<dbReference type="AlphaFoldDB" id="A0A7U7GD53"/>
<dbReference type="SUPFAM" id="SSF56935">
    <property type="entry name" value="Porins"/>
    <property type="match status" value="1"/>
</dbReference>
<keyword evidence="2" id="KW-0472">Membrane</keyword>
<evidence type="ECO:0000256" key="2">
    <source>
        <dbReference type="ARBA" id="ARBA00023136"/>
    </source>
</evidence>
<keyword evidence="5" id="KW-1185">Reference proteome</keyword>
<dbReference type="Proteomes" id="UP000019184">
    <property type="component" value="Unassembled WGS sequence"/>
</dbReference>
<dbReference type="InterPro" id="IPR036942">
    <property type="entry name" value="Beta-barrel_TonB_sf"/>
</dbReference>
<evidence type="ECO:0000313" key="4">
    <source>
        <dbReference type="EMBL" id="CDH46209.1"/>
    </source>
</evidence>
<reference evidence="4 5" key="1">
    <citation type="journal article" date="2014" name="ISME J.">
        <title>Candidatus Competibacter-lineage genomes retrieved from metagenomes reveal functional metabolic diversity.</title>
        <authorList>
            <person name="McIlroy S.J."/>
            <person name="Albertsen M."/>
            <person name="Andresen E.K."/>
            <person name="Saunders A.M."/>
            <person name="Kristiansen R."/>
            <person name="Stokholm-Bjerregaard M."/>
            <person name="Nielsen K.L."/>
            <person name="Nielsen P.H."/>
        </authorList>
    </citation>
    <scope>NUCLEOTIDE SEQUENCE [LARGE SCALE GENOMIC DNA]</scope>
    <source>
        <strain evidence="4 5">Run_B_J11</strain>
    </source>
</reference>
<gene>
    <name evidence="4" type="ORF">BN874_400001</name>
</gene>
<name>A0A7U7GD53_9GAMM</name>
<evidence type="ECO:0000313" key="5">
    <source>
        <dbReference type="Proteomes" id="UP000019184"/>
    </source>
</evidence>
<comment type="caution">
    <text evidence="4">The sequence shown here is derived from an EMBL/GenBank/DDBJ whole genome shotgun (WGS) entry which is preliminary data.</text>
</comment>
<proteinExistence type="predicted"/>
<accession>A0A7U7GD53</accession>
<dbReference type="EMBL" id="CBTK010000255">
    <property type="protein sequence ID" value="CDH46209.1"/>
    <property type="molecule type" value="Genomic_DNA"/>
</dbReference>
<evidence type="ECO:0000256" key="1">
    <source>
        <dbReference type="ARBA" id="ARBA00004442"/>
    </source>
</evidence>
<comment type="subcellular location">
    <subcellularLocation>
        <location evidence="1">Cell outer membrane</location>
    </subcellularLocation>
</comment>
<keyword evidence="3" id="KW-0998">Cell outer membrane</keyword>
<protein>
    <recommendedName>
        <fullName evidence="6">TonB-dependent receptor-like beta-barrel domain-containing protein</fullName>
    </recommendedName>
</protein>